<proteinExistence type="predicted"/>
<evidence type="ECO:0000313" key="3">
    <source>
        <dbReference type="Proteomes" id="UP000737113"/>
    </source>
</evidence>
<reference evidence="2" key="1">
    <citation type="submission" date="2020-04" db="EMBL/GenBank/DDBJ databases">
        <title>Description of Shewanella salipaludis sp. nov., isolated from a salt marsh.</title>
        <authorList>
            <person name="Park S."/>
            <person name="Yoon J.-H."/>
        </authorList>
    </citation>
    <scope>NUCLEOTIDE SEQUENCE</scope>
    <source>
        <strain evidence="2">SHSM-M6</strain>
    </source>
</reference>
<keyword evidence="1" id="KW-1133">Transmembrane helix</keyword>
<evidence type="ECO:0000256" key="1">
    <source>
        <dbReference type="SAM" id="Phobius"/>
    </source>
</evidence>
<dbReference type="RefSeq" id="WP_169564393.1">
    <property type="nucleotide sequence ID" value="NZ_JAAXYH010000007.1"/>
</dbReference>
<sequence length="217" mass="24415">MEIIKDCLEFLYFLSGPAIAVIAYLALSQIKVAKEQMEEQKRSLRVSSKRDALKLTSEQVTVYADKIIPLQSALKIKLKGEEINFLDKFEIEFEGDSIKVIPPKEDFDLQELIKAGSEFVSVANAMESFSTYFASGVADEKIAYLSLGSTFCDSMQMMAPILIPLSNDGRRFSATLRLYYIWGSRLEAETLEKQKRDIEKKLSSKKQTSVKVVGTNA</sequence>
<gene>
    <name evidence="2" type="ORF">HC757_10820</name>
</gene>
<protein>
    <submittedName>
        <fullName evidence="2">Uncharacterized protein</fullName>
    </submittedName>
</protein>
<keyword evidence="3" id="KW-1185">Reference proteome</keyword>
<organism evidence="2 3">
    <name type="scientific">Shewanella salipaludis</name>
    <dbReference type="NCBI Taxonomy" id="2723052"/>
    <lineage>
        <taxon>Bacteria</taxon>
        <taxon>Pseudomonadati</taxon>
        <taxon>Pseudomonadota</taxon>
        <taxon>Gammaproteobacteria</taxon>
        <taxon>Alteromonadales</taxon>
        <taxon>Shewanellaceae</taxon>
        <taxon>Shewanella</taxon>
    </lineage>
</organism>
<dbReference type="AlphaFoldDB" id="A0A972FZQ3"/>
<dbReference type="EMBL" id="JAAXYH010000007">
    <property type="protein sequence ID" value="NMH65657.1"/>
    <property type="molecule type" value="Genomic_DNA"/>
</dbReference>
<accession>A0A972FZQ3</accession>
<keyword evidence="1" id="KW-0812">Transmembrane</keyword>
<keyword evidence="1" id="KW-0472">Membrane</keyword>
<feature type="transmembrane region" description="Helical" evidence="1">
    <location>
        <begin position="7"/>
        <end position="27"/>
    </location>
</feature>
<name>A0A972FZQ3_9GAMM</name>
<comment type="caution">
    <text evidence="2">The sequence shown here is derived from an EMBL/GenBank/DDBJ whole genome shotgun (WGS) entry which is preliminary data.</text>
</comment>
<evidence type="ECO:0000313" key="2">
    <source>
        <dbReference type="EMBL" id="NMH65657.1"/>
    </source>
</evidence>
<dbReference type="Proteomes" id="UP000737113">
    <property type="component" value="Unassembled WGS sequence"/>
</dbReference>